<accession>A0A8S3VJ70</accession>
<feature type="coiled-coil region" evidence="1">
    <location>
        <begin position="93"/>
        <end position="142"/>
    </location>
</feature>
<evidence type="ECO:0000256" key="1">
    <source>
        <dbReference type="SAM" id="Coils"/>
    </source>
</evidence>
<feature type="compositionally biased region" description="Polar residues" evidence="2">
    <location>
        <begin position="439"/>
        <end position="459"/>
    </location>
</feature>
<sequence length="1369" mass="155946">MSQIEDIYRHLSRLLSGVGSEHSQLASEIGTDISQKFEQCETDTATILKEITKRIQCIDEVKSERSSRRSSRSNRSVSERSHVSSRISNASKLSETAARAAELKTKLKYIEAESKAKLELDKIQTRRELETAEVKLEILEGTVSASHDQNKNSSVPNILSSYVPFTSDTNVDYAINQNQPVVAPFVSSSGLNPEVNEFVPIQRETSGFRAMDHVQTDSVHVDLPKTEMPIMSKTISSDVVTDLAKSFADQVNLNRLPPPEPLIFNGDPLKYASWKVAFETLIERRNIPPLEQIHYLRRYVGDSVREVIENLFLIATDDSYFDAKKLLDQRYGDPFIVGNAFRDRLEKWPKIASRDSLGLRKFSDYIKQCLSAMKTIKNLNVLNDDRENRKLLSKLPDWIVTRWGRIVAQHKSDHHTFPSFQTFSVFIERESTIANDPVTSLNSLKTDSTPRNTDTNFRSVKNDRDTPRRNAFATETKSTSYDRTKESNSGANKNCLFCHKAGHILDSCRNYLAKSVQERKEFAKRTGLCFACLGSGHLSKQCNKRATCSICTKRHPTAFHGDVVKQYPNNSKQPTPCNEEKELYKSQTGAVLMSITESCGKSSMIVPVYLSHTDNQQHEILVYALLDTQSDTTFILDNTRQTLGLSGTDVKLSLSTMHSQNSIVDSCKIDGLIVRAYDSDMKITLPSTFARDILPANRAHIPTGDMARRWPQLEKIASQLMPVSDCEFGLLIGYNCARALTPREVIPTTDDGPYAQKTDLGWGIVGIVDPSCIDNALTTHSHRMIAFESHVLFTIRNCTKLVSPVEVARMMELDFSERTHDKQSMSFDDKRFLNILESGIRVNDGHYEMPLTFKGSEPILPNNKSQAIQRFNHLRKRLRNDARYRNDYFKSMDDLIDLELLKINRCFKPVDFGEVKFIEFHHFSDASSNGYGQCSYVRLFNFKQQVHCALVIGKSRVVPLKPITIPRLELTAAVISVKISAILRDELEYSDKNVTEYFWTDSNVVLGYIANDSRRFHVFVANRVQQIRDNTEPFQWNYVSSAENPADIASRGATPIKLRESKWFTGPDFLWNAEHVVRKELSDTYKPLLNDPEVRKVKVMSTSTCLPPPASILERLEYFSDWNRAKHATALCLNLRNALLAKRPKGTCLSVNVEDMRQAELEIVKRVQNTFFKEELLILRSFDSEGPFEANDSVKVRNNTMKKKSSLYKLDPFLDQDGIIRVGGRIRRADLSIDLKHPIILPRHSHVTELIMRYFHEKSFHQGRGITTNTIRSHGYWIIGCSSASRQKWIAPKRNLSVGDIVMIKDDNLVRNMWRLGRICKTFIDDDNLVRKVRLAVGSTNLDRRGVRKSKLTELERPIHKLVLLQETE</sequence>
<dbReference type="Gene3D" id="4.10.60.10">
    <property type="entry name" value="Zinc finger, CCHC-type"/>
    <property type="match status" value="1"/>
</dbReference>
<evidence type="ECO:0000256" key="2">
    <source>
        <dbReference type="SAM" id="MobiDB-lite"/>
    </source>
</evidence>
<keyword evidence="1" id="KW-0175">Coiled coil</keyword>
<gene>
    <name evidence="4" type="ORF">MEDL_68109</name>
</gene>
<dbReference type="GO" id="GO:0008270">
    <property type="term" value="F:zinc ion binding"/>
    <property type="evidence" value="ECO:0007669"/>
    <property type="project" value="InterPro"/>
</dbReference>
<dbReference type="PANTHER" id="PTHR47331:SF5">
    <property type="entry name" value="RIBONUCLEASE H"/>
    <property type="match status" value="1"/>
</dbReference>
<keyword evidence="5" id="KW-1185">Reference proteome</keyword>
<dbReference type="InterPro" id="IPR040676">
    <property type="entry name" value="DUF5641"/>
</dbReference>
<evidence type="ECO:0000313" key="5">
    <source>
        <dbReference type="Proteomes" id="UP000683360"/>
    </source>
</evidence>
<dbReference type="OrthoDB" id="10065844at2759"/>
<name>A0A8S3VJ70_MYTED</name>
<proteinExistence type="predicted"/>
<feature type="region of interest" description="Disordered" evidence="2">
    <location>
        <begin position="62"/>
        <end position="91"/>
    </location>
</feature>
<dbReference type="Pfam" id="PF03564">
    <property type="entry name" value="DUF1759"/>
    <property type="match status" value="1"/>
</dbReference>
<dbReference type="SMART" id="SM00343">
    <property type="entry name" value="ZnF_C2HC"/>
    <property type="match status" value="2"/>
</dbReference>
<dbReference type="GO" id="GO:0003676">
    <property type="term" value="F:nucleic acid binding"/>
    <property type="evidence" value="ECO:0007669"/>
    <property type="project" value="InterPro"/>
</dbReference>
<protein>
    <recommendedName>
        <fullName evidence="3">CCHC-type domain-containing protein</fullName>
    </recommendedName>
</protein>
<evidence type="ECO:0000259" key="3">
    <source>
        <dbReference type="SMART" id="SM00343"/>
    </source>
</evidence>
<feature type="domain" description="CCHC-type" evidence="3">
    <location>
        <begin position="494"/>
        <end position="510"/>
    </location>
</feature>
<dbReference type="InterPro" id="IPR008042">
    <property type="entry name" value="Retrotrans_Pao"/>
</dbReference>
<reference evidence="4" key="1">
    <citation type="submission" date="2021-03" db="EMBL/GenBank/DDBJ databases">
        <authorList>
            <person name="Bekaert M."/>
        </authorList>
    </citation>
    <scope>NUCLEOTIDE SEQUENCE</scope>
</reference>
<dbReference type="Pfam" id="PF05380">
    <property type="entry name" value="Peptidase_A17"/>
    <property type="match status" value="1"/>
</dbReference>
<dbReference type="InterPro" id="IPR005312">
    <property type="entry name" value="DUF1759"/>
</dbReference>
<dbReference type="Pfam" id="PF18701">
    <property type="entry name" value="DUF5641"/>
    <property type="match status" value="1"/>
</dbReference>
<dbReference type="Proteomes" id="UP000683360">
    <property type="component" value="Unassembled WGS sequence"/>
</dbReference>
<dbReference type="EMBL" id="CAJPWZ010003316">
    <property type="protein sequence ID" value="CAG2256774.1"/>
    <property type="molecule type" value="Genomic_DNA"/>
</dbReference>
<organism evidence="4 5">
    <name type="scientific">Mytilus edulis</name>
    <name type="common">Blue mussel</name>
    <dbReference type="NCBI Taxonomy" id="6550"/>
    <lineage>
        <taxon>Eukaryota</taxon>
        <taxon>Metazoa</taxon>
        <taxon>Spiralia</taxon>
        <taxon>Lophotrochozoa</taxon>
        <taxon>Mollusca</taxon>
        <taxon>Bivalvia</taxon>
        <taxon>Autobranchia</taxon>
        <taxon>Pteriomorphia</taxon>
        <taxon>Mytilida</taxon>
        <taxon>Mytiloidea</taxon>
        <taxon>Mytilidae</taxon>
        <taxon>Mytilinae</taxon>
        <taxon>Mytilus</taxon>
    </lineage>
</organism>
<dbReference type="SUPFAM" id="SSF57756">
    <property type="entry name" value="Retrovirus zinc finger-like domains"/>
    <property type="match status" value="1"/>
</dbReference>
<dbReference type="InterPro" id="IPR036875">
    <property type="entry name" value="Znf_CCHC_sf"/>
</dbReference>
<dbReference type="PANTHER" id="PTHR47331">
    <property type="entry name" value="PHD-TYPE DOMAIN-CONTAINING PROTEIN"/>
    <property type="match status" value="1"/>
</dbReference>
<feature type="domain" description="CCHC-type" evidence="3">
    <location>
        <begin position="528"/>
        <end position="544"/>
    </location>
</feature>
<evidence type="ECO:0000313" key="4">
    <source>
        <dbReference type="EMBL" id="CAG2256774.1"/>
    </source>
</evidence>
<comment type="caution">
    <text evidence="4">The sequence shown here is derived from an EMBL/GenBank/DDBJ whole genome shotgun (WGS) entry which is preliminary data.</text>
</comment>
<dbReference type="InterPro" id="IPR001878">
    <property type="entry name" value="Znf_CCHC"/>
</dbReference>
<feature type="region of interest" description="Disordered" evidence="2">
    <location>
        <begin position="439"/>
        <end position="487"/>
    </location>
</feature>